<keyword evidence="3" id="KW-0378">Hydrolase</keyword>
<feature type="region of interest" description="Disordered" evidence="1">
    <location>
        <begin position="1"/>
        <end position="35"/>
    </location>
</feature>
<evidence type="ECO:0000256" key="1">
    <source>
        <dbReference type="SAM" id="MobiDB-lite"/>
    </source>
</evidence>
<dbReference type="AlphaFoldDB" id="A0A6A6E3D7"/>
<dbReference type="GO" id="GO:0005524">
    <property type="term" value="F:ATP binding"/>
    <property type="evidence" value="ECO:0007669"/>
    <property type="project" value="InterPro"/>
</dbReference>
<evidence type="ECO:0000259" key="2">
    <source>
        <dbReference type="Pfam" id="PF00004"/>
    </source>
</evidence>
<dbReference type="OrthoDB" id="10042665at2759"/>
<dbReference type="SUPFAM" id="SSF52540">
    <property type="entry name" value="P-loop containing nucleoside triphosphate hydrolases"/>
    <property type="match status" value="1"/>
</dbReference>
<dbReference type="Proteomes" id="UP000800200">
    <property type="component" value="Unassembled WGS sequence"/>
</dbReference>
<name>A0A6A6E3D7_9PEZI</name>
<evidence type="ECO:0000313" key="3">
    <source>
        <dbReference type="EMBL" id="KAF2185525.1"/>
    </source>
</evidence>
<gene>
    <name evidence="3" type="ORF">K469DRAFT_687852</name>
</gene>
<reference evidence="3" key="1">
    <citation type="journal article" date="2020" name="Stud. Mycol.">
        <title>101 Dothideomycetes genomes: a test case for predicting lifestyles and emergence of pathogens.</title>
        <authorList>
            <person name="Haridas S."/>
            <person name="Albert R."/>
            <person name="Binder M."/>
            <person name="Bloem J."/>
            <person name="Labutti K."/>
            <person name="Salamov A."/>
            <person name="Andreopoulos B."/>
            <person name="Baker S."/>
            <person name="Barry K."/>
            <person name="Bills G."/>
            <person name="Bluhm B."/>
            <person name="Cannon C."/>
            <person name="Castanera R."/>
            <person name="Culley D."/>
            <person name="Daum C."/>
            <person name="Ezra D."/>
            <person name="Gonzalez J."/>
            <person name="Henrissat B."/>
            <person name="Kuo A."/>
            <person name="Liang C."/>
            <person name="Lipzen A."/>
            <person name="Lutzoni F."/>
            <person name="Magnuson J."/>
            <person name="Mondo S."/>
            <person name="Nolan M."/>
            <person name="Ohm R."/>
            <person name="Pangilinan J."/>
            <person name="Park H.-J."/>
            <person name="Ramirez L."/>
            <person name="Alfaro M."/>
            <person name="Sun H."/>
            <person name="Tritt A."/>
            <person name="Yoshinaga Y."/>
            <person name="Zwiers L.-H."/>
            <person name="Turgeon B."/>
            <person name="Goodwin S."/>
            <person name="Spatafora J."/>
            <person name="Crous P."/>
            <person name="Grigoriev I."/>
        </authorList>
    </citation>
    <scope>NUCLEOTIDE SEQUENCE</scope>
    <source>
        <strain evidence="3">CBS 207.26</strain>
    </source>
</reference>
<accession>A0A6A6E3D7</accession>
<dbReference type="Gene3D" id="3.40.50.300">
    <property type="entry name" value="P-loop containing nucleotide triphosphate hydrolases"/>
    <property type="match status" value="1"/>
</dbReference>
<evidence type="ECO:0000313" key="4">
    <source>
        <dbReference type="Proteomes" id="UP000800200"/>
    </source>
</evidence>
<organism evidence="3 4">
    <name type="scientific">Zopfia rhizophila CBS 207.26</name>
    <dbReference type="NCBI Taxonomy" id="1314779"/>
    <lineage>
        <taxon>Eukaryota</taxon>
        <taxon>Fungi</taxon>
        <taxon>Dikarya</taxon>
        <taxon>Ascomycota</taxon>
        <taxon>Pezizomycotina</taxon>
        <taxon>Dothideomycetes</taxon>
        <taxon>Dothideomycetes incertae sedis</taxon>
        <taxon>Zopfiaceae</taxon>
        <taxon>Zopfia</taxon>
    </lineage>
</organism>
<keyword evidence="4" id="KW-1185">Reference proteome</keyword>
<protein>
    <submittedName>
        <fullName evidence="3">P-loop containing nucleoside triphosphate hydrolase protein</fullName>
    </submittedName>
</protein>
<dbReference type="PANTHER" id="PTHR46411">
    <property type="entry name" value="FAMILY ATPASE, PUTATIVE-RELATED"/>
    <property type="match status" value="1"/>
</dbReference>
<dbReference type="EMBL" id="ML994633">
    <property type="protein sequence ID" value="KAF2185525.1"/>
    <property type="molecule type" value="Genomic_DNA"/>
</dbReference>
<feature type="domain" description="ATPase AAA-type core" evidence="2">
    <location>
        <begin position="57"/>
        <end position="120"/>
    </location>
</feature>
<dbReference type="Pfam" id="PF00004">
    <property type="entry name" value="AAA"/>
    <property type="match status" value="1"/>
</dbReference>
<dbReference type="InterPro" id="IPR003959">
    <property type="entry name" value="ATPase_AAA_core"/>
</dbReference>
<dbReference type="GO" id="GO:0016887">
    <property type="term" value="F:ATP hydrolysis activity"/>
    <property type="evidence" value="ECO:0007669"/>
    <property type="project" value="InterPro"/>
</dbReference>
<dbReference type="PANTHER" id="PTHR46411:SF3">
    <property type="entry name" value="AAA+ ATPASE DOMAIN-CONTAINING PROTEIN"/>
    <property type="match status" value="1"/>
</dbReference>
<proteinExistence type="predicted"/>
<dbReference type="InterPro" id="IPR027417">
    <property type="entry name" value="P-loop_NTPase"/>
</dbReference>
<sequence>MKPDYPAPRVHKSDGGVIDSFGEPDQSDGRVSGPPGVGKTLTVEAISECLKRPLYIKAILLFDEADVFVEWRSADHTHRNALVSVFLRKLEYYKGILFLTTNRVQSFNEAIVNRIHFIMKYGSLNENARKEVWKSFLEKANTEKKAAVCELKDFNRLACMELNRREIKNIISVAQAFTAYEKTQLGVAHLERAINASNEFQSDFKGAGPIESKNFYG</sequence>